<dbReference type="Gene3D" id="3.30.420.10">
    <property type="entry name" value="Ribonuclease H-like superfamily/Ribonuclease H"/>
    <property type="match status" value="1"/>
</dbReference>
<comment type="subcellular location">
    <subcellularLocation>
        <location evidence="1">Nucleus</location>
    </subcellularLocation>
</comment>
<organism evidence="3 4">
    <name type="scientific">Haemaphysalis longicornis</name>
    <name type="common">Bush tick</name>
    <dbReference type="NCBI Taxonomy" id="44386"/>
    <lineage>
        <taxon>Eukaryota</taxon>
        <taxon>Metazoa</taxon>
        <taxon>Ecdysozoa</taxon>
        <taxon>Arthropoda</taxon>
        <taxon>Chelicerata</taxon>
        <taxon>Arachnida</taxon>
        <taxon>Acari</taxon>
        <taxon>Parasitiformes</taxon>
        <taxon>Ixodida</taxon>
        <taxon>Ixodoidea</taxon>
        <taxon>Ixodidae</taxon>
        <taxon>Haemaphysalinae</taxon>
        <taxon>Haemaphysalis</taxon>
    </lineage>
</organism>
<reference evidence="3 4" key="1">
    <citation type="journal article" date="2020" name="Cell">
        <title>Large-Scale Comparative Analyses of Tick Genomes Elucidate Their Genetic Diversity and Vector Capacities.</title>
        <authorList>
            <consortium name="Tick Genome and Microbiome Consortium (TIGMIC)"/>
            <person name="Jia N."/>
            <person name="Wang J."/>
            <person name="Shi W."/>
            <person name="Du L."/>
            <person name="Sun Y."/>
            <person name="Zhan W."/>
            <person name="Jiang J.F."/>
            <person name="Wang Q."/>
            <person name="Zhang B."/>
            <person name="Ji P."/>
            <person name="Bell-Sakyi L."/>
            <person name="Cui X.M."/>
            <person name="Yuan T.T."/>
            <person name="Jiang B.G."/>
            <person name="Yang W.F."/>
            <person name="Lam T.T."/>
            <person name="Chang Q.C."/>
            <person name="Ding S.J."/>
            <person name="Wang X.J."/>
            <person name="Zhu J.G."/>
            <person name="Ruan X.D."/>
            <person name="Zhao L."/>
            <person name="Wei J.T."/>
            <person name="Ye R.Z."/>
            <person name="Que T.C."/>
            <person name="Du C.H."/>
            <person name="Zhou Y.H."/>
            <person name="Cheng J.X."/>
            <person name="Dai P.F."/>
            <person name="Guo W.B."/>
            <person name="Han X.H."/>
            <person name="Huang E.J."/>
            <person name="Li L.F."/>
            <person name="Wei W."/>
            <person name="Gao Y.C."/>
            <person name="Liu J.Z."/>
            <person name="Shao H.Z."/>
            <person name="Wang X."/>
            <person name="Wang C.C."/>
            <person name="Yang T.C."/>
            <person name="Huo Q.B."/>
            <person name="Li W."/>
            <person name="Chen H.Y."/>
            <person name="Chen S.E."/>
            <person name="Zhou L.G."/>
            <person name="Ni X.B."/>
            <person name="Tian J.H."/>
            <person name="Sheng Y."/>
            <person name="Liu T."/>
            <person name="Pan Y.S."/>
            <person name="Xia L.Y."/>
            <person name="Li J."/>
            <person name="Zhao F."/>
            <person name="Cao W.C."/>
        </authorList>
    </citation>
    <scope>NUCLEOTIDE SEQUENCE [LARGE SCALE GENOMIC DNA]</scope>
    <source>
        <strain evidence="3">HaeL-2018</strain>
    </source>
</reference>
<dbReference type="VEuPathDB" id="VectorBase:HLOH_059272"/>
<dbReference type="GO" id="GO:0003677">
    <property type="term" value="F:DNA binding"/>
    <property type="evidence" value="ECO:0007669"/>
    <property type="project" value="InterPro"/>
</dbReference>
<name>A0A9J6GV47_HAELO</name>
<dbReference type="Proteomes" id="UP000821853">
    <property type="component" value="Unassembled WGS sequence"/>
</dbReference>
<dbReference type="EMBL" id="JABSTR010000008">
    <property type="protein sequence ID" value="KAH9378271.1"/>
    <property type="molecule type" value="Genomic_DNA"/>
</dbReference>
<protein>
    <recommendedName>
        <fullName evidence="2">Transposase Tc1-like domain-containing protein</fullName>
    </recommendedName>
</protein>
<sequence length="200" mass="22886">MQPHRYAYGKRAATMTSTNVHMLREKKDSFRKLLKMAPRVTLQQREAIVHMGRTMSQRAISAATGRPLPTVNRILRAFQEDSHPQDAVRGEQQRPTTHEEDLFIVAAAVDAPFLSGKEIRDLLKLKVSAQTIPRRLHDVDMKSGIAAQKTLLERSHREQRMELASVVEDWTAENWRCVIFSDEASFGTCLDPQARVWRPD</sequence>
<comment type="caution">
    <text evidence="3">The sequence shown here is derived from an EMBL/GenBank/DDBJ whole genome shotgun (WGS) entry which is preliminary data.</text>
</comment>
<dbReference type="InterPro" id="IPR002492">
    <property type="entry name" value="Transposase_Tc1-like"/>
</dbReference>
<dbReference type="OrthoDB" id="6503215at2759"/>
<evidence type="ECO:0000313" key="4">
    <source>
        <dbReference type="Proteomes" id="UP000821853"/>
    </source>
</evidence>
<gene>
    <name evidence="3" type="ORF">HPB48_022218</name>
</gene>
<dbReference type="InterPro" id="IPR036397">
    <property type="entry name" value="RNaseH_sf"/>
</dbReference>
<evidence type="ECO:0000259" key="2">
    <source>
        <dbReference type="Pfam" id="PF01498"/>
    </source>
</evidence>
<dbReference type="GO" id="GO:0006313">
    <property type="term" value="P:DNA transposition"/>
    <property type="evidence" value="ECO:0007669"/>
    <property type="project" value="InterPro"/>
</dbReference>
<evidence type="ECO:0000256" key="1">
    <source>
        <dbReference type="ARBA" id="ARBA00004123"/>
    </source>
</evidence>
<dbReference type="SUPFAM" id="SSF46689">
    <property type="entry name" value="Homeodomain-like"/>
    <property type="match status" value="1"/>
</dbReference>
<evidence type="ECO:0000313" key="3">
    <source>
        <dbReference type="EMBL" id="KAH9378271.1"/>
    </source>
</evidence>
<feature type="domain" description="Transposase Tc1-like" evidence="2">
    <location>
        <begin position="104"/>
        <end position="164"/>
    </location>
</feature>
<dbReference type="GO" id="GO:0015074">
    <property type="term" value="P:DNA integration"/>
    <property type="evidence" value="ECO:0007669"/>
    <property type="project" value="InterPro"/>
</dbReference>
<proteinExistence type="predicted"/>
<keyword evidence="4" id="KW-1185">Reference proteome</keyword>
<dbReference type="Pfam" id="PF01498">
    <property type="entry name" value="HTH_Tnp_Tc3_2"/>
    <property type="match status" value="1"/>
</dbReference>
<dbReference type="AlphaFoldDB" id="A0A9J6GV47"/>
<dbReference type="GO" id="GO:0005634">
    <property type="term" value="C:nucleus"/>
    <property type="evidence" value="ECO:0007669"/>
    <property type="project" value="UniProtKB-SubCell"/>
</dbReference>
<dbReference type="InterPro" id="IPR009057">
    <property type="entry name" value="Homeodomain-like_sf"/>
</dbReference>
<accession>A0A9J6GV47</accession>